<gene>
    <name evidence="4" type="ORF">TD95_004471</name>
</gene>
<dbReference type="PANTHER" id="PTHR22957">
    <property type="entry name" value="TBC1 DOMAIN FAMILY MEMBER GTPASE-ACTIVATING PROTEIN"/>
    <property type="match status" value="1"/>
</dbReference>
<dbReference type="Gene3D" id="1.10.8.270">
    <property type="entry name" value="putative rabgap domain of human tbc1 domain family member 14 like domains"/>
    <property type="match status" value="1"/>
</dbReference>
<feature type="compositionally biased region" description="Polar residues" evidence="2">
    <location>
        <begin position="602"/>
        <end position="613"/>
    </location>
</feature>
<feature type="region of interest" description="Disordered" evidence="2">
    <location>
        <begin position="580"/>
        <end position="637"/>
    </location>
</feature>
<dbReference type="GO" id="GO:0005096">
    <property type="term" value="F:GTPase activator activity"/>
    <property type="evidence" value="ECO:0007669"/>
    <property type="project" value="UniProtKB-KW"/>
</dbReference>
<dbReference type="FunFam" id="1.10.472.80:FF:000038">
    <property type="entry name" value="TBC1 domain family member 5"/>
    <property type="match status" value="1"/>
</dbReference>
<dbReference type="OrthoDB" id="27140at2759"/>
<organism evidence="4 5">
    <name type="scientific">Thielaviopsis punctulata</name>
    <dbReference type="NCBI Taxonomy" id="72032"/>
    <lineage>
        <taxon>Eukaryota</taxon>
        <taxon>Fungi</taxon>
        <taxon>Dikarya</taxon>
        <taxon>Ascomycota</taxon>
        <taxon>Pezizomycotina</taxon>
        <taxon>Sordariomycetes</taxon>
        <taxon>Hypocreomycetidae</taxon>
        <taxon>Microascales</taxon>
        <taxon>Ceratocystidaceae</taxon>
        <taxon>Thielaviopsis</taxon>
    </lineage>
</organism>
<evidence type="ECO:0000313" key="5">
    <source>
        <dbReference type="Proteomes" id="UP000033483"/>
    </source>
</evidence>
<evidence type="ECO:0000259" key="3">
    <source>
        <dbReference type="PROSITE" id="PS50086"/>
    </source>
</evidence>
<protein>
    <recommendedName>
        <fullName evidence="3">Rab-GAP TBC domain-containing protein</fullName>
    </recommendedName>
</protein>
<dbReference type="PROSITE" id="PS50086">
    <property type="entry name" value="TBC_RABGAP"/>
    <property type="match status" value="1"/>
</dbReference>
<comment type="caution">
    <text evidence="4">The sequence shown here is derived from an EMBL/GenBank/DDBJ whole genome shotgun (WGS) entry which is preliminary data.</text>
</comment>
<feature type="region of interest" description="Disordered" evidence="2">
    <location>
        <begin position="89"/>
        <end position="108"/>
    </location>
</feature>
<dbReference type="PANTHER" id="PTHR22957:SF337">
    <property type="entry name" value="TBC1 DOMAIN FAMILY MEMBER 5"/>
    <property type="match status" value="1"/>
</dbReference>
<feature type="compositionally biased region" description="Polar residues" evidence="2">
    <location>
        <begin position="653"/>
        <end position="666"/>
    </location>
</feature>
<dbReference type="AlphaFoldDB" id="A0A0F4ZM33"/>
<reference evidence="4 5" key="1">
    <citation type="submission" date="2015-03" db="EMBL/GenBank/DDBJ databases">
        <authorList>
            <person name="Radwan O."/>
            <person name="Al-Naeli F.A."/>
            <person name="Rendon G.A."/>
            <person name="Fields C."/>
        </authorList>
    </citation>
    <scope>NUCLEOTIDE SEQUENCE [LARGE SCALE GENOMIC DNA]</scope>
    <source>
        <strain evidence="4">CR-DP1</strain>
    </source>
</reference>
<feature type="domain" description="Rab-GAP TBC" evidence="3">
    <location>
        <begin position="36"/>
        <end position="318"/>
    </location>
</feature>
<keyword evidence="1" id="KW-0343">GTPase activation</keyword>
<feature type="region of interest" description="Disordered" evidence="2">
    <location>
        <begin position="650"/>
        <end position="732"/>
    </location>
</feature>
<feature type="compositionally biased region" description="Basic and acidic residues" evidence="2">
    <location>
        <begin position="699"/>
        <end position="711"/>
    </location>
</feature>
<feature type="compositionally biased region" description="Polar residues" evidence="2">
    <location>
        <begin position="396"/>
        <end position="406"/>
    </location>
</feature>
<evidence type="ECO:0000313" key="4">
    <source>
        <dbReference type="EMBL" id="KKA31181.1"/>
    </source>
</evidence>
<dbReference type="InterPro" id="IPR000195">
    <property type="entry name" value="Rab-GAP-TBC_dom"/>
</dbReference>
<dbReference type="InterPro" id="IPR035969">
    <property type="entry name" value="Rab-GAP_TBC_sf"/>
</dbReference>
<proteinExistence type="predicted"/>
<dbReference type="Proteomes" id="UP000033483">
    <property type="component" value="Unassembled WGS sequence"/>
</dbReference>
<feature type="region of interest" description="Disordered" evidence="2">
    <location>
        <begin position="392"/>
        <end position="415"/>
    </location>
</feature>
<accession>A0A0F4ZM33</accession>
<dbReference type="SUPFAM" id="SSF47923">
    <property type="entry name" value="Ypt/Rab-GAP domain of gyp1p"/>
    <property type="match status" value="2"/>
</dbReference>
<dbReference type="Gene3D" id="1.10.472.80">
    <property type="entry name" value="Ypt/Rab-GAP domain of gyp1p, domain 3"/>
    <property type="match status" value="1"/>
</dbReference>
<name>A0A0F4ZM33_9PEZI</name>
<evidence type="ECO:0000256" key="2">
    <source>
        <dbReference type="SAM" id="MobiDB-lite"/>
    </source>
</evidence>
<keyword evidence="5" id="KW-1185">Reference proteome</keyword>
<sequence length="744" mass="82093">MATLETVKAKWRLTFARGANLTSLREGVRYNGTQSPCLVGYRSVCWKIFLLFGNRSASEWSRILNSGRSSYAQHREKLLQFIEHPESLSASEVDPLSEDPKSPWNTTREDQAIREEIEQDVRRLPDVSFYHEPRTQKMVADILFMYCKLNPSKGGYRQGMHELVAPIILVLSQDAVDISAITATAPTDVTMLDILNEKFIEPDAYALFFRIMKRAGSFYEVSTPEPALVAMTAGASKTSLPDTLKTPPETASVSPIIARSSYIHDVCLRKVDPELARHFKNIEILPQIFLIRWIRLLFSREFPLHEVLIFWDTLFAVDPDFELIDLICVAMILRIRWQLVDADLSTCLQLLLKYPAPSLRDGPHTFIDDASYLQFHLDPSGGAHIIERYSGRLPSSRPQSSASQTPMSPPSFGGLSFKGRSLGRSPLASPSRFINQSGGMEAILQGAAKGVLERSEKLGINRAVRDAMGEFKKNVQQLQEAAARSSPMIRPEASISSLERRNAQLAHLVNDVLVSLQDLSASGMEDRLRSIDVVELLTAKLQFVKLSLEDTTIQVPTTSSSTSLTTSALEVSLAIDRDVTGSKGKKPVSIEMSGPEKKSDEPFTNSQPETETLTRAEAVTAEIKTTPRSPKAPIPLRSTISQSSLAWMLEPSDTPSASPLSSTPQPVKSPRPTGSKGSGESSRERNAFLFGDTSSSSGSKKEVAEQKEGRSSELFGLEPVSRPRSKVKTKTASKAELLDDVLGL</sequence>
<dbReference type="FunFam" id="1.10.8.270:FF:000031">
    <property type="entry name" value="TBC1 domain family member 5"/>
    <property type="match status" value="1"/>
</dbReference>
<dbReference type="Pfam" id="PF00566">
    <property type="entry name" value="RabGAP-TBC"/>
    <property type="match status" value="2"/>
</dbReference>
<evidence type="ECO:0000256" key="1">
    <source>
        <dbReference type="ARBA" id="ARBA00022468"/>
    </source>
</evidence>
<dbReference type="SMART" id="SM00164">
    <property type="entry name" value="TBC"/>
    <property type="match status" value="1"/>
</dbReference>
<dbReference type="EMBL" id="LAEV01000036">
    <property type="protein sequence ID" value="KKA31181.1"/>
    <property type="molecule type" value="Genomic_DNA"/>
</dbReference>